<dbReference type="RefSeq" id="XP_007931950.1">
    <property type="nucleotide sequence ID" value="XM_007933759.1"/>
</dbReference>
<dbReference type="GeneID" id="19334211"/>
<sequence>MSHTVRRYLLVCRCPSAFNGIISGTSANNLRCTVYRVSRLERGRLGRLSDLPGCDRRGAEPLPRTSLLTDTTTTAQSIPSHRIDVRSLTGPITPMSSQQSPSGRTALSPSPSPSPGSVSPPPTTSGLPPSPPASPLPKQLKKASGLPSLSSARASASSPSRSSSPPSTSESLARQTKLRDIASQIAGLRSDHHAERHSQLHAICLSPYTLADFEHYLLHEHRDRGLSAWWQHRARYEYGAETNALQLWMPGEIHERFIRSFATELTEQLAHTIRNLNGSEWRRVVEALSDVCDTGSPNLKLHWEEDAISYPRQPDASFKHSSHNTTYPTFLLEVAKTESLDKLQRDGHNWISGTQALVKCVVGVHLDPVKNDQRAIISVWRGSREEDEFTIEMPVREEEFRSADGQPVPGMLRLSAWDLLSDSVLAEHFPDLLPATLQSVFIDIPYARLAAMLQKAEAPPDDNIVARDTKKLKGPKRKRSSSPEELSDNAEANFVAHEAKAQKRAKAEAGPSYHGRRGRHLPAESSRSLRSRPLPVAVSRRNLIAALSTPNTSSFFMARPFFSRAQQRVLAPRHPLRMFCCLGIAWFAQKRIGDFDVSAYRIRASGSKVRHALRDEMTSRMEGQFSFLGLVFERDWELGVQILEGL</sequence>
<name>M2YIC0_PSEFD</name>
<dbReference type="HOGENOM" id="CLU_423960_0_0_1"/>
<dbReference type="EMBL" id="KB446565">
    <property type="protein sequence ID" value="EME77520.1"/>
    <property type="molecule type" value="Genomic_DNA"/>
</dbReference>
<evidence type="ECO:0000256" key="1">
    <source>
        <dbReference type="SAM" id="MobiDB-lite"/>
    </source>
</evidence>
<dbReference type="Proteomes" id="UP000016932">
    <property type="component" value="Unassembled WGS sequence"/>
</dbReference>
<reference evidence="2 3" key="1">
    <citation type="journal article" date="2012" name="PLoS Pathog.">
        <title>Diverse lifestyles and strategies of plant pathogenesis encoded in the genomes of eighteen Dothideomycetes fungi.</title>
        <authorList>
            <person name="Ohm R.A."/>
            <person name="Feau N."/>
            <person name="Henrissat B."/>
            <person name="Schoch C.L."/>
            <person name="Horwitz B.A."/>
            <person name="Barry K.W."/>
            <person name="Condon B.J."/>
            <person name="Copeland A.C."/>
            <person name="Dhillon B."/>
            <person name="Glaser F."/>
            <person name="Hesse C.N."/>
            <person name="Kosti I."/>
            <person name="LaButti K."/>
            <person name="Lindquist E.A."/>
            <person name="Lucas S."/>
            <person name="Salamov A.A."/>
            <person name="Bradshaw R.E."/>
            <person name="Ciuffetti L."/>
            <person name="Hamelin R.C."/>
            <person name="Kema G.H.J."/>
            <person name="Lawrence C."/>
            <person name="Scott J.A."/>
            <person name="Spatafora J.W."/>
            <person name="Turgeon B.G."/>
            <person name="de Wit P.J.G.M."/>
            <person name="Zhong S."/>
            <person name="Goodwin S.B."/>
            <person name="Grigoriev I.V."/>
        </authorList>
    </citation>
    <scope>NUCLEOTIDE SEQUENCE [LARGE SCALE GENOMIC DNA]</scope>
    <source>
        <strain evidence="2 3">CIRAD86</strain>
    </source>
</reference>
<feature type="region of interest" description="Disordered" evidence="1">
    <location>
        <begin position="461"/>
        <end position="532"/>
    </location>
</feature>
<keyword evidence="3" id="KW-1185">Reference proteome</keyword>
<feature type="compositionally biased region" description="Low complexity" evidence="1">
    <location>
        <begin position="65"/>
        <end position="74"/>
    </location>
</feature>
<evidence type="ECO:0000313" key="2">
    <source>
        <dbReference type="EMBL" id="EME77520.1"/>
    </source>
</evidence>
<evidence type="ECO:0000313" key="3">
    <source>
        <dbReference type="Proteomes" id="UP000016932"/>
    </source>
</evidence>
<feature type="compositionally biased region" description="Basic and acidic residues" evidence="1">
    <location>
        <begin position="497"/>
        <end position="507"/>
    </location>
</feature>
<dbReference type="AlphaFoldDB" id="M2YIC0"/>
<accession>M2YIC0</accession>
<organism evidence="2 3">
    <name type="scientific">Pseudocercospora fijiensis (strain CIRAD86)</name>
    <name type="common">Black leaf streak disease fungus</name>
    <name type="synonym">Mycosphaerella fijiensis</name>
    <dbReference type="NCBI Taxonomy" id="383855"/>
    <lineage>
        <taxon>Eukaryota</taxon>
        <taxon>Fungi</taxon>
        <taxon>Dikarya</taxon>
        <taxon>Ascomycota</taxon>
        <taxon>Pezizomycotina</taxon>
        <taxon>Dothideomycetes</taxon>
        <taxon>Dothideomycetidae</taxon>
        <taxon>Mycosphaerellales</taxon>
        <taxon>Mycosphaerellaceae</taxon>
        <taxon>Pseudocercospora</taxon>
    </lineage>
</organism>
<dbReference type="VEuPathDB" id="FungiDB:MYCFIDRAFT_179772"/>
<feature type="region of interest" description="Disordered" evidence="1">
    <location>
        <begin position="47"/>
        <end position="175"/>
    </location>
</feature>
<feature type="compositionally biased region" description="Polar residues" evidence="1">
    <location>
        <begin position="94"/>
        <end position="103"/>
    </location>
</feature>
<proteinExistence type="predicted"/>
<dbReference type="OrthoDB" id="3645153at2759"/>
<feature type="compositionally biased region" description="Low complexity" evidence="1">
    <location>
        <begin position="523"/>
        <end position="532"/>
    </location>
</feature>
<protein>
    <submittedName>
        <fullName evidence="2">Uncharacterized protein</fullName>
    </submittedName>
</protein>
<dbReference type="KEGG" id="pfj:MYCFIDRAFT_179772"/>
<feature type="compositionally biased region" description="Pro residues" evidence="1">
    <location>
        <begin position="110"/>
        <end position="135"/>
    </location>
</feature>
<dbReference type="STRING" id="383855.M2YIC0"/>
<gene>
    <name evidence="2" type="ORF">MYCFIDRAFT_179772</name>
</gene>
<feature type="compositionally biased region" description="Low complexity" evidence="1">
    <location>
        <begin position="143"/>
        <end position="174"/>
    </location>
</feature>